<evidence type="ECO:0000313" key="1">
    <source>
        <dbReference type="EMBL" id="KAK9290965.1"/>
    </source>
</evidence>
<gene>
    <name evidence="1" type="ORF">L1049_009146</name>
</gene>
<comment type="caution">
    <text evidence="1">The sequence shown here is derived from an EMBL/GenBank/DDBJ whole genome shotgun (WGS) entry which is preliminary data.</text>
</comment>
<name>A0AAP0X9S9_LIQFO</name>
<evidence type="ECO:0000313" key="2">
    <source>
        <dbReference type="Proteomes" id="UP001415857"/>
    </source>
</evidence>
<organism evidence="1 2">
    <name type="scientific">Liquidambar formosana</name>
    <name type="common">Formosan gum</name>
    <dbReference type="NCBI Taxonomy" id="63359"/>
    <lineage>
        <taxon>Eukaryota</taxon>
        <taxon>Viridiplantae</taxon>
        <taxon>Streptophyta</taxon>
        <taxon>Embryophyta</taxon>
        <taxon>Tracheophyta</taxon>
        <taxon>Spermatophyta</taxon>
        <taxon>Magnoliopsida</taxon>
        <taxon>eudicotyledons</taxon>
        <taxon>Gunneridae</taxon>
        <taxon>Pentapetalae</taxon>
        <taxon>Saxifragales</taxon>
        <taxon>Altingiaceae</taxon>
        <taxon>Liquidambar</taxon>
    </lineage>
</organism>
<dbReference type="Proteomes" id="UP001415857">
    <property type="component" value="Unassembled WGS sequence"/>
</dbReference>
<protein>
    <submittedName>
        <fullName evidence="1">Uncharacterized protein</fullName>
    </submittedName>
</protein>
<reference evidence="1 2" key="1">
    <citation type="journal article" date="2024" name="Plant J.">
        <title>Genome sequences and population genomics reveal climatic adaptation and genomic divergence between two closely related sweetgum species.</title>
        <authorList>
            <person name="Xu W.Q."/>
            <person name="Ren C.Q."/>
            <person name="Zhang X.Y."/>
            <person name="Comes H.P."/>
            <person name="Liu X.H."/>
            <person name="Li Y.G."/>
            <person name="Kettle C.J."/>
            <person name="Jalonen R."/>
            <person name="Gaisberger H."/>
            <person name="Ma Y.Z."/>
            <person name="Qiu Y.X."/>
        </authorList>
    </citation>
    <scope>NUCLEOTIDE SEQUENCE [LARGE SCALE GENOMIC DNA]</scope>
    <source>
        <strain evidence="1">Hangzhou</strain>
    </source>
</reference>
<keyword evidence="2" id="KW-1185">Reference proteome</keyword>
<sequence>MAGDLRFAIAIVGLEGEMGWGLGWERKGFLRSTVVENTVDFTDGKGIDAERKEEREYEVRSVGVIPGGEVGLGDDRHAKPLREAASSVGGVGALEVEMVELLDPELVRLGVVVYEVGESH</sequence>
<dbReference type="EMBL" id="JBBPBK010000002">
    <property type="protein sequence ID" value="KAK9290965.1"/>
    <property type="molecule type" value="Genomic_DNA"/>
</dbReference>
<proteinExistence type="predicted"/>
<accession>A0AAP0X9S9</accession>
<dbReference type="AlphaFoldDB" id="A0AAP0X9S9"/>